<gene>
    <name evidence="1" type="ORF">VNO77_09167</name>
</gene>
<comment type="caution">
    <text evidence="1">The sequence shown here is derived from an EMBL/GenBank/DDBJ whole genome shotgun (WGS) entry which is preliminary data.</text>
</comment>
<keyword evidence="2" id="KW-1185">Reference proteome</keyword>
<evidence type="ECO:0000313" key="1">
    <source>
        <dbReference type="EMBL" id="KAK7350478.1"/>
    </source>
</evidence>
<name>A0AAN9R1B2_CANGL</name>
<evidence type="ECO:0000313" key="2">
    <source>
        <dbReference type="Proteomes" id="UP001367508"/>
    </source>
</evidence>
<dbReference type="EMBL" id="JAYMYQ010000002">
    <property type="protein sequence ID" value="KAK7350478.1"/>
    <property type="molecule type" value="Genomic_DNA"/>
</dbReference>
<reference evidence="1 2" key="1">
    <citation type="submission" date="2024-01" db="EMBL/GenBank/DDBJ databases">
        <title>The genomes of 5 underutilized Papilionoideae crops provide insights into root nodulation and disease resistanc.</title>
        <authorList>
            <person name="Jiang F."/>
        </authorList>
    </citation>
    <scope>NUCLEOTIDE SEQUENCE [LARGE SCALE GENOMIC DNA]</scope>
    <source>
        <strain evidence="1">LVBAO_FW01</strain>
        <tissue evidence="1">Leaves</tissue>
    </source>
</reference>
<accession>A0AAN9R1B2</accession>
<dbReference type="Proteomes" id="UP001367508">
    <property type="component" value="Unassembled WGS sequence"/>
</dbReference>
<dbReference type="AlphaFoldDB" id="A0AAN9R1B2"/>
<proteinExistence type="predicted"/>
<organism evidence="1 2">
    <name type="scientific">Canavalia gladiata</name>
    <name type="common">Sword bean</name>
    <name type="synonym">Dolichos gladiatus</name>
    <dbReference type="NCBI Taxonomy" id="3824"/>
    <lineage>
        <taxon>Eukaryota</taxon>
        <taxon>Viridiplantae</taxon>
        <taxon>Streptophyta</taxon>
        <taxon>Embryophyta</taxon>
        <taxon>Tracheophyta</taxon>
        <taxon>Spermatophyta</taxon>
        <taxon>Magnoliopsida</taxon>
        <taxon>eudicotyledons</taxon>
        <taxon>Gunneridae</taxon>
        <taxon>Pentapetalae</taxon>
        <taxon>rosids</taxon>
        <taxon>fabids</taxon>
        <taxon>Fabales</taxon>
        <taxon>Fabaceae</taxon>
        <taxon>Papilionoideae</taxon>
        <taxon>50 kb inversion clade</taxon>
        <taxon>NPAAA clade</taxon>
        <taxon>indigoferoid/millettioid clade</taxon>
        <taxon>Phaseoleae</taxon>
        <taxon>Canavalia</taxon>
    </lineage>
</organism>
<protein>
    <submittedName>
        <fullName evidence="1">Uncharacterized protein</fullName>
    </submittedName>
</protein>
<sequence>MVIFLTPFFLSSSQSPRLLRFLPSLSPTASVTIKRGFHFSRHGFFLTTFRLRLLSLCLYQLSLIYAKT</sequence>